<comment type="caution">
    <text evidence="1">The sequence shown here is derived from an EMBL/GenBank/DDBJ whole genome shotgun (WGS) entry which is preliminary data.</text>
</comment>
<dbReference type="EMBL" id="JAAGRQ010000017">
    <property type="protein sequence ID" value="NDY56318.1"/>
    <property type="molecule type" value="Genomic_DNA"/>
</dbReference>
<protein>
    <submittedName>
        <fullName evidence="1">Uncharacterized protein</fullName>
    </submittedName>
</protein>
<proteinExistence type="predicted"/>
<dbReference type="RefSeq" id="WP_163301371.1">
    <property type="nucleotide sequence ID" value="NZ_JAAGRQ010000017.1"/>
</dbReference>
<accession>A0A7K3NJE7</accession>
<keyword evidence="2" id="KW-1185">Reference proteome</keyword>
<evidence type="ECO:0000313" key="1">
    <source>
        <dbReference type="EMBL" id="NDY56318.1"/>
    </source>
</evidence>
<dbReference type="Proteomes" id="UP000469724">
    <property type="component" value="Unassembled WGS sequence"/>
</dbReference>
<name>A0A7K3NJE7_9BACT</name>
<gene>
    <name evidence="1" type="ORF">G3N56_06120</name>
</gene>
<sequence length="64" mass="7120">MQRGHMGGLRKIAASEVGQAMRNMHLSFALVSLALSTVYLCRQDMVDACFWAVNFYGNAILAKR</sequence>
<organism evidence="1 2">
    <name type="scientific">Desulfolutivibrio sulfodismutans</name>
    <dbReference type="NCBI Taxonomy" id="63561"/>
    <lineage>
        <taxon>Bacteria</taxon>
        <taxon>Pseudomonadati</taxon>
        <taxon>Thermodesulfobacteriota</taxon>
        <taxon>Desulfovibrionia</taxon>
        <taxon>Desulfovibrionales</taxon>
        <taxon>Desulfovibrionaceae</taxon>
        <taxon>Desulfolutivibrio</taxon>
    </lineage>
</organism>
<reference evidence="1 2" key="1">
    <citation type="submission" date="2020-02" db="EMBL/GenBank/DDBJ databases">
        <title>Comparative genomics of sulfur disproportionating microorganisms.</title>
        <authorList>
            <person name="Ward L.M."/>
            <person name="Bertran E."/>
            <person name="Johnston D.T."/>
        </authorList>
    </citation>
    <scope>NUCLEOTIDE SEQUENCE [LARGE SCALE GENOMIC DNA]</scope>
    <source>
        <strain evidence="1 2">DSM 3696</strain>
    </source>
</reference>
<dbReference type="AlphaFoldDB" id="A0A7K3NJE7"/>
<evidence type="ECO:0000313" key="2">
    <source>
        <dbReference type="Proteomes" id="UP000469724"/>
    </source>
</evidence>